<proteinExistence type="predicted"/>
<protein>
    <recommendedName>
        <fullName evidence="4">Secreted protein</fullName>
    </recommendedName>
</protein>
<evidence type="ECO:0000313" key="3">
    <source>
        <dbReference type="Proteomes" id="UP000813461"/>
    </source>
</evidence>
<evidence type="ECO:0008006" key="4">
    <source>
        <dbReference type="Google" id="ProtNLM"/>
    </source>
</evidence>
<accession>A0A8K0VW09</accession>
<reference evidence="2" key="1">
    <citation type="journal article" date="2021" name="Nat. Commun.">
        <title>Genetic determinants of endophytism in the Arabidopsis root mycobiome.</title>
        <authorList>
            <person name="Mesny F."/>
            <person name="Miyauchi S."/>
            <person name="Thiergart T."/>
            <person name="Pickel B."/>
            <person name="Atanasova L."/>
            <person name="Karlsson M."/>
            <person name="Huettel B."/>
            <person name="Barry K.W."/>
            <person name="Haridas S."/>
            <person name="Chen C."/>
            <person name="Bauer D."/>
            <person name="Andreopoulos W."/>
            <person name="Pangilinan J."/>
            <person name="LaButti K."/>
            <person name="Riley R."/>
            <person name="Lipzen A."/>
            <person name="Clum A."/>
            <person name="Drula E."/>
            <person name="Henrissat B."/>
            <person name="Kohler A."/>
            <person name="Grigoriev I.V."/>
            <person name="Martin F.M."/>
            <person name="Hacquard S."/>
        </authorList>
    </citation>
    <scope>NUCLEOTIDE SEQUENCE</scope>
    <source>
        <strain evidence="2">MPI-SDFR-AT-0120</strain>
    </source>
</reference>
<name>A0A8K0VW09_9PLEO</name>
<keyword evidence="3" id="KW-1185">Reference proteome</keyword>
<dbReference type="AlphaFoldDB" id="A0A8K0VW09"/>
<dbReference type="EMBL" id="JAGMVJ010000016">
    <property type="protein sequence ID" value="KAH7079623.1"/>
    <property type="molecule type" value="Genomic_DNA"/>
</dbReference>
<feature type="signal peptide" evidence="1">
    <location>
        <begin position="1"/>
        <end position="30"/>
    </location>
</feature>
<organism evidence="2 3">
    <name type="scientific">Paraphoma chrysanthemicola</name>
    <dbReference type="NCBI Taxonomy" id="798071"/>
    <lineage>
        <taxon>Eukaryota</taxon>
        <taxon>Fungi</taxon>
        <taxon>Dikarya</taxon>
        <taxon>Ascomycota</taxon>
        <taxon>Pezizomycotina</taxon>
        <taxon>Dothideomycetes</taxon>
        <taxon>Pleosporomycetidae</taxon>
        <taxon>Pleosporales</taxon>
        <taxon>Pleosporineae</taxon>
        <taxon>Phaeosphaeriaceae</taxon>
        <taxon>Paraphoma</taxon>
    </lineage>
</organism>
<keyword evidence="1" id="KW-0732">Signal</keyword>
<comment type="caution">
    <text evidence="2">The sequence shown here is derived from an EMBL/GenBank/DDBJ whole genome shotgun (WGS) entry which is preliminary data.</text>
</comment>
<gene>
    <name evidence="2" type="ORF">FB567DRAFT_126011</name>
</gene>
<feature type="chain" id="PRO_5035433947" description="Secreted protein" evidence="1">
    <location>
        <begin position="31"/>
        <end position="86"/>
    </location>
</feature>
<sequence length="86" mass="9443">MTKCHSQLLARASIAIVISRCLSIAQQGNACKTWNSSLDIRISRNSRRRSPIRLRSATICPGHTPSILVALSFTESHGYSTVYLVA</sequence>
<evidence type="ECO:0000256" key="1">
    <source>
        <dbReference type="SAM" id="SignalP"/>
    </source>
</evidence>
<dbReference type="Proteomes" id="UP000813461">
    <property type="component" value="Unassembled WGS sequence"/>
</dbReference>
<evidence type="ECO:0000313" key="2">
    <source>
        <dbReference type="EMBL" id="KAH7079623.1"/>
    </source>
</evidence>